<name>A0ACC2R2S6_9NEOP</name>
<dbReference type="Proteomes" id="UP001231649">
    <property type="component" value="Chromosome 12"/>
</dbReference>
<evidence type="ECO:0000313" key="1">
    <source>
        <dbReference type="EMBL" id="KAJ8730549.1"/>
    </source>
</evidence>
<reference evidence="1" key="1">
    <citation type="submission" date="2023-03" db="EMBL/GenBank/DDBJ databases">
        <title>Chromosome-level genomes of two armyworms, Mythimna separata and Mythimna loreyi, provide insights into the biosynthesis and reception of sex pheromones.</title>
        <authorList>
            <person name="Zhao H."/>
        </authorList>
    </citation>
    <scope>NUCLEOTIDE SEQUENCE</scope>
    <source>
        <strain evidence="1">BeijingLab</strain>
    </source>
</reference>
<dbReference type="EMBL" id="CM056788">
    <property type="protein sequence ID" value="KAJ8730549.1"/>
    <property type="molecule type" value="Genomic_DNA"/>
</dbReference>
<comment type="caution">
    <text evidence="1">The sequence shown here is derived from an EMBL/GenBank/DDBJ whole genome shotgun (WGS) entry which is preliminary data.</text>
</comment>
<organism evidence="1 2">
    <name type="scientific">Mythimna loreyi</name>
    <dbReference type="NCBI Taxonomy" id="667449"/>
    <lineage>
        <taxon>Eukaryota</taxon>
        <taxon>Metazoa</taxon>
        <taxon>Ecdysozoa</taxon>
        <taxon>Arthropoda</taxon>
        <taxon>Hexapoda</taxon>
        <taxon>Insecta</taxon>
        <taxon>Pterygota</taxon>
        <taxon>Neoptera</taxon>
        <taxon>Endopterygota</taxon>
        <taxon>Lepidoptera</taxon>
        <taxon>Glossata</taxon>
        <taxon>Ditrysia</taxon>
        <taxon>Noctuoidea</taxon>
        <taxon>Noctuidae</taxon>
        <taxon>Noctuinae</taxon>
        <taxon>Hadenini</taxon>
        <taxon>Mythimna</taxon>
    </lineage>
</organism>
<sequence>MAGATLILIQIPKSRKLKSDNPLTAIVKENTVHKEVNLSPKQKKSNSWYEYVYNYRIKQCQQGREHTDDELEDHKTCVLINIKMLNKNLDVTSSNKALEQDYTTAAPPVSEEAGTKEAEVIKRYHIEVKFKKPAGIFCLNKKIKATIKVYPTVVSPFPDDPFMSAIDKTLTQLFSSKTHEINVKEELEKGCYTPSKKMNVSFVVADNTDVIISLRTVSVEV</sequence>
<evidence type="ECO:0000313" key="2">
    <source>
        <dbReference type="Proteomes" id="UP001231649"/>
    </source>
</evidence>
<proteinExistence type="predicted"/>
<keyword evidence="2" id="KW-1185">Reference proteome</keyword>
<accession>A0ACC2R2S6</accession>
<protein>
    <submittedName>
        <fullName evidence="1">Uncharacterized protein</fullName>
    </submittedName>
</protein>
<gene>
    <name evidence="1" type="ORF">PYW08_001962</name>
</gene>